<evidence type="ECO:0000256" key="1">
    <source>
        <dbReference type="ARBA" id="ARBA00022884"/>
    </source>
</evidence>
<reference evidence="5" key="1">
    <citation type="submission" date="2018-01" db="EMBL/GenBank/DDBJ databases">
        <title>An insight into the sialome of Amazonian anophelines.</title>
        <authorList>
            <person name="Ribeiro J.M."/>
            <person name="Scarpassa V."/>
            <person name="Calvo E."/>
        </authorList>
    </citation>
    <scope>NUCLEOTIDE SEQUENCE</scope>
    <source>
        <tissue evidence="5">Salivary glands</tissue>
    </source>
</reference>
<dbReference type="SUPFAM" id="SSF54928">
    <property type="entry name" value="RNA-binding domain, RBD"/>
    <property type="match status" value="2"/>
</dbReference>
<dbReference type="InterPro" id="IPR035979">
    <property type="entry name" value="RBD_domain_sf"/>
</dbReference>
<protein>
    <submittedName>
        <fullName evidence="5">Putative rna-binding protein 34</fullName>
    </submittedName>
</protein>
<feature type="region of interest" description="Disordered" evidence="3">
    <location>
        <begin position="385"/>
        <end position="434"/>
    </location>
</feature>
<feature type="compositionally biased region" description="Basic residues" evidence="3">
    <location>
        <begin position="67"/>
        <end position="78"/>
    </location>
</feature>
<proteinExistence type="predicted"/>
<dbReference type="EMBL" id="GGFM01003436">
    <property type="protein sequence ID" value="MBW24187.1"/>
    <property type="molecule type" value="Transcribed_RNA"/>
</dbReference>
<dbReference type="PANTHER" id="PTHR23236">
    <property type="entry name" value="EUKARYOTIC TRANSLATION INITIATION FACTOR 4B/4H"/>
    <property type="match status" value="1"/>
</dbReference>
<feature type="region of interest" description="Disordered" evidence="3">
    <location>
        <begin position="1"/>
        <end position="83"/>
    </location>
</feature>
<dbReference type="PANTHER" id="PTHR23236:SF11">
    <property type="entry name" value="EUKARYOTIC TRANSLATION INITIATION FACTOR 4H"/>
    <property type="match status" value="1"/>
</dbReference>
<evidence type="ECO:0000313" key="5">
    <source>
        <dbReference type="EMBL" id="MBW24187.1"/>
    </source>
</evidence>
<evidence type="ECO:0000256" key="2">
    <source>
        <dbReference type="PROSITE-ProRule" id="PRU00176"/>
    </source>
</evidence>
<organism evidence="5">
    <name type="scientific">Anopheles braziliensis</name>
    <dbReference type="NCBI Taxonomy" id="58242"/>
    <lineage>
        <taxon>Eukaryota</taxon>
        <taxon>Metazoa</taxon>
        <taxon>Ecdysozoa</taxon>
        <taxon>Arthropoda</taxon>
        <taxon>Hexapoda</taxon>
        <taxon>Insecta</taxon>
        <taxon>Pterygota</taxon>
        <taxon>Neoptera</taxon>
        <taxon>Endopterygota</taxon>
        <taxon>Diptera</taxon>
        <taxon>Nematocera</taxon>
        <taxon>Culicoidea</taxon>
        <taxon>Culicidae</taxon>
        <taxon>Anophelinae</taxon>
        <taxon>Anopheles</taxon>
    </lineage>
</organism>
<accession>A0A2M3Z6N4</accession>
<dbReference type="InterPro" id="IPR012677">
    <property type="entry name" value="Nucleotide-bd_a/b_plait_sf"/>
</dbReference>
<feature type="region of interest" description="Disordered" evidence="3">
    <location>
        <begin position="97"/>
        <end position="195"/>
    </location>
</feature>
<evidence type="ECO:0000256" key="3">
    <source>
        <dbReference type="SAM" id="MobiDB-lite"/>
    </source>
</evidence>
<feature type="compositionally biased region" description="Basic and acidic residues" evidence="3">
    <location>
        <begin position="137"/>
        <end position="151"/>
    </location>
</feature>
<dbReference type="GO" id="GO:0003723">
    <property type="term" value="F:RNA binding"/>
    <property type="evidence" value="ECO:0007669"/>
    <property type="project" value="UniProtKB-UniRule"/>
</dbReference>
<evidence type="ECO:0000259" key="4">
    <source>
        <dbReference type="PROSITE" id="PS50102"/>
    </source>
</evidence>
<dbReference type="Pfam" id="PF00076">
    <property type="entry name" value="RRM_1"/>
    <property type="match status" value="2"/>
</dbReference>
<feature type="compositionally biased region" description="Polar residues" evidence="3">
    <location>
        <begin position="393"/>
        <end position="407"/>
    </location>
</feature>
<dbReference type="InterPro" id="IPR000504">
    <property type="entry name" value="RRM_dom"/>
</dbReference>
<sequence>MKIKGKKQLKQEPAEPQQAVKIKKEKKVKEVKQEPEDSEMTVVEKSVKPEKKIKQKPDLGLDDASKQVKKKDKSKKNKALGAEKAELVVAEATQSVLPVGKKAKKTGSKIKDTIKDENETHLEQPVPIAKKQKKAKAKIEEASEPAKEKKSTKAIPDDEEVETSESETEDEVENAEESSSGVAIKSEESKALPKGPEHAIFIGNLPPTINQNKVQSLFKPYGTILSVRFRTNEGGKIPRRKDMKKLKSLICYIRFSSKSEMEQACAMDGQIVEENRIRVCPQKQKQIGAINSTVFVGNISIATTDNELYDFFSGVGEIEYVRQIANKGVAFVCFKKGVSIKKALKLNQQPLNGRALRIMEVDPNRTNVKRNKKGNPVKRVRLPKSVLMRKKPGSSTDQTNGKDQGTNEFHGKVVADAGPKKKKKGGFGKKNNNAKIIAQKLKAAAKVAAK</sequence>
<dbReference type="Gene3D" id="3.30.70.330">
    <property type="match status" value="2"/>
</dbReference>
<feature type="domain" description="RRM" evidence="4">
    <location>
        <begin position="198"/>
        <end position="284"/>
    </location>
</feature>
<feature type="compositionally biased region" description="Basic and acidic residues" evidence="3">
    <location>
        <begin position="185"/>
        <end position="195"/>
    </location>
</feature>
<dbReference type="SMART" id="SM00360">
    <property type="entry name" value="RRM"/>
    <property type="match status" value="2"/>
</dbReference>
<feature type="compositionally biased region" description="Basic and acidic residues" evidence="3">
    <location>
        <begin position="45"/>
        <end position="66"/>
    </location>
</feature>
<name>A0A2M3Z6N4_9DIPT</name>
<feature type="domain" description="RRM" evidence="4">
    <location>
        <begin position="292"/>
        <end position="363"/>
    </location>
</feature>
<feature type="compositionally biased region" description="Basic and acidic residues" evidence="3">
    <location>
        <begin position="109"/>
        <end position="122"/>
    </location>
</feature>
<dbReference type="AlphaFoldDB" id="A0A2M3Z6N4"/>
<feature type="compositionally biased region" description="Acidic residues" evidence="3">
    <location>
        <begin position="157"/>
        <end position="176"/>
    </location>
</feature>
<keyword evidence="1 2" id="KW-0694">RNA-binding</keyword>
<dbReference type="PROSITE" id="PS50102">
    <property type="entry name" value="RRM"/>
    <property type="match status" value="2"/>
</dbReference>